<proteinExistence type="predicted"/>
<protein>
    <submittedName>
        <fullName evidence="1">Uncharacterized protein</fullName>
    </submittedName>
</protein>
<dbReference type="RefSeq" id="WP_167370393.1">
    <property type="nucleotide sequence ID" value="NZ_FUWR01000015.1"/>
</dbReference>
<dbReference type="AlphaFoldDB" id="A0A1T4QTG1"/>
<name>A0A1T4QTG1_9BACT</name>
<dbReference type="EMBL" id="FUWR01000015">
    <property type="protein sequence ID" value="SKA06985.1"/>
    <property type="molecule type" value="Genomic_DNA"/>
</dbReference>
<keyword evidence="2" id="KW-1185">Reference proteome</keyword>
<sequence>MFECQYNDEMEAEVKRLEALARAVAAGHPEWLNACAVCGAELQTLDISRCEICSKN</sequence>
<evidence type="ECO:0000313" key="1">
    <source>
        <dbReference type="EMBL" id="SKA06985.1"/>
    </source>
</evidence>
<gene>
    <name evidence="1" type="ORF">SAMN02745119_02518</name>
</gene>
<reference evidence="2" key="1">
    <citation type="submission" date="2017-02" db="EMBL/GenBank/DDBJ databases">
        <authorList>
            <person name="Varghese N."/>
            <person name="Submissions S."/>
        </authorList>
    </citation>
    <scope>NUCLEOTIDE SEQUENCE [LARGE SCALE GENOMIC DNA]</scope>
    <source>
        <strain evidence="2">ATCC BAA-34</strain>
    </source>
</reference>
<dbReference type="STRING" id="115783.SAMN02745119_02518"/>
<accession>A0A1T4QTG1</accession>
<dbReference type="Proteomes" id="UP000190102">
    <property type="component" value="Unassembled WGS sequence"/>
</dbReference>
<evidence type="ECO:0000313" key="2">
    <source>
        <dbReference type="Proteomes" id="UP000190102"/>
    </source>
</evidence>
<organism evidence="1 2">
    <name type="scientific">Trichlorobacter thiogenes</name>
    <dbReference type="NCBI Taxonomy" id="115783"/>
    <lineage>
        <taxon>Bacteria</taxon>
        <taxon>Pseudomonadati</taxon>
        <taxon>Thermodesulfobacteriota</taxon>
        <taxon>Desulfuromonadia</taxon>
        <taxon>Geobacterales</taxon>
        <taxon>Geobacteraceae</taxon>
        <taxon>Trichlorobacter</taxon>
    </lineage>
</organism>